<organism evidence="7 8">
    <name type="scientific">Pneumocystis carinii (strain B80)</name>
    <name type="common">Rat pneumocystis pneumonia agent</name>
    <name type="synonym">Pneumocystis carinii f. sp. carinii</name>
    <dbReference type="NCBI Taxonomy" id="1408658"/>
    <lineage>
        <taxon>Eukaryota</taxon>
        <taxon>Fungi</taxon>
        <taxon>Dikarya</taxon>
        <taxon>Ascomycota</taxon>
        <taxon>Taphrinomycotina</taxon>
        <taxon>Pneumocystomycetes</taxon>
        <taxon>Pneumocystaceae</taxon>
        <taxon>Pneumocystis</taxon>
    </lineage>
</organism>
<name>A0A0W4ZHZ9_PNEC8</name>
<comment type="caution">
    <text evidence="7">The sequence shown here is derived from an EMBL/GenBank/DDBJ whole genome shotgun (WGS) entry which is preliminary data.</text>
</comment>
<dbReference type="EMBL" id="LFVZ01000008">
    <property type="protein sequence ID" value="KTW28012.1"/>
    <property type="molecule type" value="Genomic_DNA"/>
</dbReference>
<accession>A0A0W4ZHZ9</accession>
<evidence type="ECO:0000313" key="8">
    <source>
        <dbReference type="Proteomes" id="UP000054454"/>
    </source>
</evidence>
<dbReference type="GO" id="GO:0003677">
    <property type="term" value="F:DNA binding"/>
    <property type="evidence" value="ECO:0007669"/>
    <property type="project" value="UniProtKB-KW"/>
</dbReference>
<dbReference type="GeneID" id="28936642"/>
<comment type="subcellular location">
    <subcellularLocation>
        <location evidence="1">Nucleus</location>
    </subcellularLocation>
</comment>
<comment type="similarity">
    <text evidence="6">Belongs to the CTF8 family.</text>
</comment>
<evidence type="ECO:0000256" key="1">
    <source>
        <dbReference type="ARBA" id="ARBA00004123"/>
    </source>
</evidence>
<keyword evidence="4" id="KW-0539">Nucleus</keyword>
<evidence type="ECO:0000256" key="6">
    <source>
        <dbReference type="ARBA" id="ARBA00038447"/>
    </source>
</evidence>
<keyword evidence="5" id="KW-0131">Cell cycle</keyword>
<dbReference type="OrthoDB" id="121932at2759"/>
<evidence type="ECO:0000256" key="2">
    <source>
        <dbReference type="ARBA" id="ARBA00022705"/>
    </source>
</evidence>
<dbReference type="VEuPathDB" id="FungiDB:T552_01876"/>
<keyword evidence="3" id="KW-0238">DNA-binding</keyword>
<dbReference type="RefSeq" id="XP_018225721.1">
    <property type="nucleotide sequence ID" value="XM_018370439.1"/>
</dbReference>
<dbReference type="GO" id="GO:0006260">
    <property type="term" value="P:DNA replication"/>
    <property type="evidence" value="ECO:0007669"/>
    <property type="project" value="UniProtKB-KW"/>
</dbReference>
<dbReference type="AlphaFoldDB" id="A0A0W4ZHZ9"/>
<gene>
    <name evidence="7" type="ORF">T552_01876</name>
</gene>
<protein>
    <submittedName>
        <fullName evidence="7">Uncharacterized protein</fullName>
    </submittedName>
</protein>
<dbReference type="Proteomes" id="UP000054454">
    <property type="component" value="Unassembled WGS sequence"/>
</dbReference>
<evidence type="ECO:0000313" key="7">
    <source>
        <dbReference type="EMBL" id="KTW28012.1"/>
    </source>
</evidence>
<evidence type="ECO:0000256" key="3">
    <source>
        <dbReference type="ARBA" id="ARBA00023125"/>
    </source>
</evidence>
<dbReference type="InterPro" id="IPR018607">
    <property type="entry name" value="Ctf8"/>
</dbReference>
<proteinExistence type="inferred from homology"/>
<evidence type="ECO:0000256" key="4">
    <source>
        <dbReference type="ARBA" id="ARBA00023242"/>
    </source>
</evidence>
<dbReference type="Pfam" id="PF09696">
    <property type="entry name" value="Ctf8"/>
    <property type="match status" value="1"/>
</dbReference>
<keyword evidence="8" id="KW-1185">Reference proteome</keyword>
<dbReference type="GO" id="GO:0031390">
    <property type="term" value="C:Ctf18 RFC-like complex"/>
    <property type="evidence" value="ECO:0007669"/>
    <property type="project" value="InterPro"/>
</dbReference>
<keyword evidence="2" id="KW-0235">DNA replication</keyword>
<evidence type="ECO:0000256" key="5">
    <source>
        <dbReference type="ARBA" id="ARBA00023306"/>
    </source>
</evidence>
<dbReference type="PANTHER" id="PTHR28605">
    <property type="entry name" value="CTF8, CHROMOSOME TRANSMISSION FIDELITY FACTOR 8 HOMOLOG (S. CEREVISIAE)"/>
    <property type="match status" value="1"/>
</dbReference>
<sequence>MDKKKIYPIALITSLEKNKNAKTSLKDYIHMIMNILGGNELILLEIQGTIERDDTNNADRHIGKIYYDSIKECIYLKIGYHHLEGKIETLLQPFAVLRRRSKKSVQSNDNESYHDEMIDVLEIIRKRVVFNLLPQPII</sequence>
<dbReference type="PANTHER" id="PTHR28605:SF1">
    <property type="entry name" value="CHROMOSOME TRANSMISSION FIDELITY FACTOR 8"/>
    <property type="match status" value="1"/>
</dbReference>
<dbReference type="GO" id="GO:0007064">
    <property type="term" value="P:mitotic sister chromatid cohesion"/>
    <property type="evidence" value="ECO:0007669"/>
    <property type="project" value="InterPro"/>
</dbReference>
<reference evidence="8" key="1">
    <citation type="journal article" date="2016" name="Nat. Commun.">
        <title>Genome analysis of three Pneumocystis species reveals adaptation mechanisms to life exclusively in mammalian hosts.</title>
        <authorList>
            <person name="Ma L."/>
            <person name="Chen Z."/>
            <person name="Huang D.W."/>
            <person name="Kutty G."/>
            <person name="Ishihara M."/>
            <person name="Wang H."/>
            <person name="Abouelleil A."/>
            <person name="Bishop L."/>
            <person name="Davey E."/>
            <person name="Deng R."/>
            <person name="Deng X."/>
            <person name="Fan L."/>
            <person name="Fantoni G."/>
            <person name="Fitzgerald M."/>
            <person name="Gogineni E."/>
            <person name="Goldberg J.M."/>
            <person name="Handley G."/>
            <person name="Hu X."/>
            <person name="Huber C."/>
            <person name="Jiao X."/>
            <person name="Jones K."/>
            <person name="Levin J.Z."/>
            <person name="Liu Y."/>
            <person name="Macdonald P."/>
            <person name="Melnikov A."/>
            <person name="Raley C."/>
            <person name="Sassi M."/>
            <person name="Sherman B.T."/>
            <person name="Song X."/>
            <person name="Sykes S."/>
            <person name="Tran B."/>
            <person name="Walsh L."/>
            <person name="Xia Y."/>
            <person name="Yang J."/>
            <person name="Young S."/>
            <person name="Zeng Q."/>
            <person name="Zheng X."/>
            <person name="Stephens R."/>
            <person name="Nusbaum C."/>
            <person name="Birren B.W."/>
            <person name="Azadi P."/>
            <person name="Lempicki R.A."/>
            <person name="Cuomo C.A."/>
            <person name="Kovacs J.A."/>
        </authorList>
    </citation>
    <scope>NUCLEOTIDE SEQUENCE [LARGE SCALE GENOMIC DNA]</scope>
    <source>
        <strain evidence="8">B80</strain>
    </source>
</reference>